<accession>A0A314UEI6</accession>
<organism evidence="1 2">
    <name type="scientific">Prunus yedoensis var. nudiflora</name>
    <dbReference type="NCBI Taxonomy" id="2094558"/>
    <lineage>
        <taxon>Eukaryota</taxon>
        <taxon>Viridiplantae</taxon>
        <taxon>Streptophyta</taxon>
        <taxon>Embryophyta</taxon>
        <taxon>Tracheophyta</taxon>
        <taxon>Spermatophyta</taxon>
        <taxon>Magnoliopsida</taxon>
        <taxon>eudicotyledons</taxon>
        <taxon>Gunneridae</taxon>
        <taxon>Pentapetalae</taxon>
        <taxon>rosids</taxon>
        <taxon>fabids</taxon>
        <taxon>Rosales</taxon>
        <taxon>Rosaceae</taxon>
        <taxon>Amygdaloideae</taxon>
        <taxon>Amygdaleae</taxon>
        <taxon>Prunus</taxon>
    </lineage>
</organism>
<sequence>MLLQQHLEEVVVELAERSRGTIIYSFYNGLAAIFPSGNLPCPKRYENFGHENLMVARSLSSAVSSNALLELARVREGVTKNTMEPLDGDGGAGALASEAAKLCVKAKEKRKNSTTAPLFIIFALLNQNLK</sequence>
<name>A0A314UEI6_PRUYE</name>
<dbReference type="EMBL" id="PJQY01003671">
    <property type="protein sequence ID" value="PQM35458.1"/>
    <property type="molecule type" value="Genomic_DNA"/>
</dbReference>
<evidence type="ECO:0000313" key="2">
    <source>
        <dbReference type="Proteomes" id="UP000250321"/>
    </source>
</evidence>
<protein>
    <submittedName>
        <fullName evidence="1">Uncharacterized protein</fullName>
    </submittedName>
</protein>
<keyword evidence="2" id="KW-1185">Reference proteome</keyword>
<comment type="caution">
    <text evidence="1">The sequence shown here is derived from an EMBL/GenBank/DDBJ whole genome shotgun (WGS) entry which is preliminary data.</text>
</comment>
<reference evidence="1 2" key="1">
    <citation type="submission" date="2018-02" db="EMBL/GenBank/DDBJ databases">
        <title>Draft genome of wild Prunus yedoensis var. nudiflora.</title>
        <authorList>
            <person name="Baek S."/>
            <person name="Kim J.-H."/>
            <person name="Choi K."/>
            <person name="Kim G.-B."/>
            <person name="Cho A."/>
            <person name="Jang H."/>
            <person name="Shin C.-H."/>
            <person name="Yu H.-J."/>
            <person name="Mun J.-H."/>
        </authorList>
    </citation>
    <scope>NUCLEOTIDE SEQUENCE [LARGE SCALE GENOMIC DNA]</scope>
    <source>
        <strain evidence="2">cv. Jeju island</strain>
        <tissue evidence="1">Leaf</tissue>
    </source>
</reference>
<evidence type="ECO:0000313" key="1">
    <source>
        <dbReference type="EMBL" id="PQM35458.1"/>
    </source>
</evidence>
<proteinExistence type="predicted"/>
<dbReference type="Proteomes" id="UP000250321">
    <property type="component" value="Unassembled WGS sequence"/>
</dbReference>
<gene>
    <name evidence="1" type="ORF">Pyn_23063</name>
</gene>
<dbReference type="AlphaFoldDB" id="A0A314UEI6"/>